<dbReference type="GO" id="GO:0015629">
    <property type="term" value="C:actin cytoskeleton"/>
    <property type="evidence" value="ECO:0007669"/>
    <property type="project" value="TreeGrafter"/>
</dbReference>
<dbReference type="GO" id="GO:0007163">
    <property type="term" value="P:establishment or maintenance of cell polarity"/>
    <property type="evidence" value="ECO:0007669"/>
    <property type="project" value="TreeGrafter"/>
</dbReference>
<dbReference type="GO" id="GO:0051017">
    <property type="term" value="P:actin filament bundle assembly"/>
    <property type="evidence" value="ECO:0007669"/>
    <property type="project" value="TreeGrafter"/>
</dbReference>
<dbReference type="PROSITE" id="PS51318">
    <property type="entry name" value="TAT"/>
    <property type="match status" value="1"/>
</dbReference>
<accession>C8XIK2</accession>
<dbReference type="InterPro" id="IPR057232">
    <property type="entry name" value="DUF7910"/>
</dbReference>
<dbReference type="CDD" id="cd00257">
    <property type="entry name" value="beta-trefoil_FSCN-like"/>
    <property type="match status" value="1"/>
</dbReference>
<dbReference type="Pfam" id="PF25490">
    <property type="entry name" value="DUF7910"/>
    <property type="match status" value="1"/>
</dbReference>
<dbReference type="GO" id="GO:0016477">
    <property type="term" value="P:cell migration"/>
    <property type="evidence" value="ECO:0007669"/>
    <property type="project" value="TreeGrafter"/>
</dbReference>
<dbReference type="GO" id="GO:0051015">
    <property type="term" value="F:actin filament binding"/>
    <property type="evidence" value="ECO:0007669"/>
    <property type="project" value="InterPro"/>
</dbReference>
<dbReference type="eggNOG" id="COG1470">
    <property type="taxonomic scope" value="Bacteria"/>
</dbReference>
<reference evidence="3 4" key="2">
    <citation type="journal article" date="2010" name="Stand. Genomic Sci.">
        <title>Complete genome sequence of Nakamurella multipartita type strain (Y-104).</title>
        <authorList>
            <person name="Tice H."/>
            <person name="Mayilraj S."/>
            <person name="Sims D."/>
            <person name="Lapidus A."/>
            <person name="Nolan M."/>
            <person name="Lucas S."/>
            <person name="Glavina Del Rio T."/>
            <person name="Copeland A."/>
            <person name="Cheng J.F."/>
            <person name="Meincke L."/>
            <person name="Bruce D."/>
            <person name="Goodwin L."/>
            <person name="Pitluck S."/>
            <person name="Ivanova N."/>
            <person name="Mavromatis K."/>
            <person name="Ovchinnikova G."/>
            <person name="Pati A."/>
            <person name="Chen A."/>
            <person name="Palaniappan K."/>
            <person name="Land M."/>
            <person name="Hauser L."/>
            <person name="Chang Y.J."/>
            <person name="Jeffries C.D."/>
            <person name="Detter J.C."/>
            <person name="Brettin T."/>
            <person name="Rohde M."/>
            <person name="Goker M."/>
            <person name="Bristow J."/>
            <person name="Eisen J.A."/>
            <person name="Markowitz V."/>
            <person name="Hugenholtz P."/>
            <person name="Kyrpides N.C."/>
            <person name="Klenk H.P."/>
            <person name="Chen F."/>
        </authorList>
    </citation>
    <scope>NUCLEOTIDE SEQUENCE [LARGE SCALE GENOMIC DNA]</scope>
    <source>
        <strain evidence="4">ATCC 700099 / DSM 44233 / CIP 104796 / JCM 9543 / NBRC 105858 / Y-104</strain>
    </source>
</reference>
<evidence type="ECO:0000313" key="4">
    <source>
        <dbReference type="Proteomes" id="UP000002218"/>
    </source>
</evidence>
<organism evidence="3 4">
    <name type="scientific">Nakamurella multipartita (strain ATCC 700099 / DSM 44233 / CIP 104796 / JCM 9543 / NBRC 105858 / Y-104)</name>
    <name type="common">Microsphaera multipartita</name>
    <dbReference type="NCBI Taxonomy" id="479431"/>
    <lineage>
        <taxon>Bacteria</taxon>
        <taxon>Bacillati</taxon>
        <taxon>Actinomycetota</taxon>
        <taxon>Actinomycetes</taxon>
        <taxon>Nakamurellales</taxon>
        <taxon>Nakamurellaceae</taxon>
        <taxon>Nakamurella</taxon>
    </lineage>
</organism>
<dbReference type="InParanoid" id="C8XIK2"/>
<reference evidence="4" key="1">
    <citation type="submission" date="2009-09" db="EMBL/GenBank/DDBJ databases">
        <title>The complete genome of Nakamurella multipartita DSM 44233.</title>
        <authorList>
            <consortium name="US DOE Joint Genome Institute (JGI-PGF)"/>
            <person name="Lucas S."/>
            <person name="Copeland A."/>
            <person name="Lapidus A."/>
            <person name="Glavina del Rio T."/>
            <person name="Dalin E."/>
            <person name="Tice H."/>
            <person name="Bruce D."/>
            <person name="Goodwin L."/>
            <person name="Pitluck S."/>
            <person name="Kyrpides N."/>
            <person name="Mavromatis K."/>
            <person name="Ivanova N."/>
            <person name="Ovchinnikova G."/>
            <person name="Sims D."/>
            <person name="Meincke L."/>
            <person name="Brettin T."/>
            <person name="Detter J.C."/>
            <person name="Han C."/>
            <person name="Larimer F."/>
            <person name="Land M."/>
            <person name="Hauser L."/>
            <person name="Markowitz V."/>
            <person name="Cheng J.-F."/>
            <person name="Hugenholtz P."/>
            <person name="Woyke T."/>
            <person name="Wu D."/>
            <person name="Klenk H.-P."/>
            <person name="Eisen J.A."/>
        </authorList>
    </citation>
    <scope>NUCLEOTIDE SEQUENCE [LARGE SCALE GENOMIC DNA]</scope>
    <source>
        <strain evidence="4">ATCC 700099 / DSM 44233 / CIP 104796 / JCM 9543 / NBRC 105858 / Y-104</strain>
    </source>
</reference>
<gene>
    <name evidence="3" type="ordered locus">Namu_4178</name>
</gene>
<evidence type="ECO:0000259" key="2">
    <source>
        <dbReference type="Pfam" id="PF25490"/>
    </source>
</evidence>
<feature type="domain" description="DUF7910" evidence="2">
    <location>
        <begin position="226"/>
        <end position="267"/>
    </location>
</feature>
<dbReference type="InterPro" id="IPR009045">
    <property type="entry name" value="Zn_M74/Hedgehog-like"/>
</dbReference>
<keyword evidence="4" id="KW-1185">Reference proteome</keyword>
<dbReference type="PANTHER" id="PTHR10551:SF9">
    <property type="entry name" value="FASCIN-2"/>
    <property type="match status" value="1"/>
</dbReference>
<dbReference type="Gene3D" id="3.30.1380.10">
    <property type="match status" value="1"/>
</dbReference>
<name>C8XIK2_NAKMY</name>
<dbReference type="PANTHER" id="PTHR10551">
    <property type="entry name" value="FASCIN"/>
    <property type="match status" value="1"/>
</dbReference>
<feature type="domain" description="Peptidase M15C" evidence="1">
    <location>
        <begin position="142"/>
        <end position="205"/>
    </location>
</feature>
<evidence type="ECO:0000259" key="1">
    <source>
        <dbReference type="Pfam" id="PF13539"/>
    </source>
</evidence>
<dbReference type="HOGENOM" id="CLU_773452_0_0_11"/>
<dbReference type="Proteomes" id="UP000002218">
    <property type="component" value="Chromosome"/>
</dbReference>
<dbReference type="SUPFAM" id="SSF55166">
    <property type="entry name" value="Hedgehog/DD-peptidase"/>
    <property type="match status" value="1"/>
</dbReference>
<dbReference type="GO" id="GO:0008233">
    <property type="term" value="F:peptidase activity"/>
    <property type="evidence" value="ECO:0007669"/>
    <property type="project" value="InterPro"/>
</dbReference>
<dbReference type="SUPFAM" id="SSF50405">
    <property type="entry name" value="Actin-crosslinking proteins"/>
    <property type="match status" value="1"/>
</dbReference>
<dbReference type="Gene3D" id="2.80.10.50">
    <property type="match status" value="1"/>
</dbReference>
<proteinExistence type="predicted"/>
<dbReference type="InterPro" id="IPR008999">
    <property type="entry name" value="Actin-crosslinking"/>
</dbReference>
<dbReference type="InterPro" id="IPR039561">
    <property type="entry name" value="Peptidase_M15C"/>
</dbReference>
<dbReference type="Pfam" id="PF13539">
    <property type="entry name" value="Peptidase_M15_4"/>
    <property type="match status" value="1"/>
</dbReference>
<evidence type="ECO:0000313" key="3">
    <source>
        <dbReference type="EMBL" id="ACV80467.1"/>
    </source>
</evidence>
<dbReference type="AlphaFoldDB" id="C8XIK2"/>
<dbReference type="InterPro" id="IPR010431">
    <property type="entry name" value="Fascin"/>
</dbReference>
<dbReference type="KEGG" id="nml:Namu_4178"/>
<dbReference type="GO" id="GO:0005737">
    <property type="term" value="C:cytoplasm"/>
    <property type="evidence" value="ECO:0007669"/>
    <property type="project" value="TreeGrafter"/>
</dbReference>
<protein>
    <submittedName>
        <fullName evidence="3">Uncharacterized protein</fullName>
    </submittedName>
</protein>
<dbReference type="EMBL" id="CP001737">
    <property type="protein sequence ID" value="ACV80467.1"/>
    <property type="molecule type" value="Genomic_DNA"/>
</dbReference>
<dbReference type="STRING" id="479431.Namu_4178"/>
<sequence length="358" mass="37699" precursor="true">MCEHHESMSRRSLLRTGAAVAAIGLYGALGAGTAGAAPVAGGAGACGAPADDPHFASRVGAVQRMSVAAAVETSYNGWSVGTPASAIGVANYVVPGTSISIPVRSDVATVLIHLADRFNREVEGLRSGQVWGYDYRRNVNNPSVWSNHASGTAIDLNSALHPNGAKGSFTSSQVSAIRNILSFFGDVIYWGGDYRGTTDEMHFEIDVAPGDSRLKSVVAAIGDRTLSGTRVTLRSLANNKFVCADNGGASELIANRGVAQAWEQFMMINRGGSAVALRSMANNMYVCADNGGASPLIANRSSVLGWETFDLIRNSNGTVSLRSWANGKFVCAEYGGALSLRANRDVAQTWEQFQMQTV</sequence>
<dbReference type="InterPro" id="IPR006311">
    <property type="entry name" value="TAT_signal"/>
</dbReference>